<protein>
    <submittedName>
        <fullName evidence="1">Uncharacterized protein</fullName>
    </submittedName>
</protein>
<accession>X0XAF9</accession>
<gene>
    <name evidence="1" type="ORF">S01H1_69470</name>
</gene>
<dbReference type="EMBL" id="BARS01046129">
    <property type="protein sequence ID" value="GAG40050.1"/>
    <property type="molecule type" value="Genomic_DNA"/>
</dbReference>
<organism evidence="1">
    <name type="scientific">marine sediment metagenome</name>
    <dbReference type="NCBI Taxonomy" id="412755"/>
    <lineage>
        <taxon>unclassified sequences</taxon>
        <taxon>metagenomes</taxon>
        <taxon>ecological metagenomes</taxon>
    </lineage>
</organism>
<name>X0XAF9_9ZZZZ</name>
<dbReference type="AlphaFoldDB" id="X0XAF9"/>
<sequence length="55" mass="6558">MFVNRVNGKYQNRYSIGGRYYEGLFLSRGFQSGIYCYFKGYIVRLLVAYEEKHVC</sequence>
<reference evidence="1" key="1">
    <citation type="journal article" date="2014" name="Front. Microbiol.">
        <title>High frequency of phylogenetically diverse reductive dehalogenase-homologous genes in deep subseafloor sedimentary metagenomes.</title>
        <authorList>
            <person name="Kawai M."/>
            <person name="Futagami T."/>
            <person name="Toyoda A."/>
            <person name="Takaki Y."/>
            <person name="Nishi S."/>
            <person name="Hori S."/>
            <person name="Arai W."/>
            <person name="Tsubouchi T."/>
            <person name="Morono Y."/>
            <person name="Uchiyama I."/>
            <person name="Ito T."/>
            <person name="Fujiyama A."/>
            <person name="Inagaki F."/>
            <person name="Takami H."/>
        </authorList>
    </citation>
    <scope>NUCLEOTIDE SEQUENCE</scope>
    <source>
        <strain evidence="1">Expedition CK06-06</strain>
    </source>
</reference>
<proteinExistence type="predicted"/>
<comment type="caution">
    <text evidence="1">The sequence shown here is derived from an EMBL/GenBank/DDBJ whole genome shotgun (WGS) entry which is preliminary data.</text>
</comment>
<evidence type="ECO:0000313" key="1">
    <source>
        <dbReference type="EMBL" id="GAG40050.1"/>
    </source>
</evidence>